<proteinExistence type="predicted"/>
<keyword evidence="2 8" id="KW-0597">Phosphoprotein</keyword>
<evidence type="ECO:0000256" key="2">
    <source>
        <dbReference type="ARBA" id="ARBA00022553"/>
    </source>
</evidence>
<dbReference type="SMART" id="SM00862">
    <property type="entry name" value="Trans_reg_C"/>
    <property type="match status" value="1"/>
</dbReference>
<dbReference type="InterPro" id="IPR016032">
    <property type="entry name" value="Sig_transdc_resp-reg_C-effctor"/>
</dbReference>
<dbReference type="PANTHER" id="PTHR48111:SF40">
    <property type="entry name" value="PHOSPHATE REGULON TRANSCRIPTIONAL REGULATORY PROTEIN PHOB"/>
    <property type="match status" value="1"/>
</dbReference>
<dbReference type="SUPFAM" id="SSF46894">
    <property type="entry name" value="C-terminal effector domain of the bipartite response regulators"/>
    <property type="match status" value="1"/>
</dbReference>
<dbReference type="Pfam" id="PF00486">
    <property type="entry name" value="Trans_reg_C"/>
    <property type="match status" value="1"/>
</dbReference>
<dbReference type="GO" id="GO:0006355">
    <property type="term" value="P:regulation of DNA-templated transcription"/>
    <property type="evidence" value="ECO:0007669"/>
    <property type="project" value="InterPro"/>
</dbReference>
<reference evidence="12 13" key="1">
    <citation type="journal article" date="2016" name="Nat. Microbiol.">
        <title>The Mouse Intestinal Bacterial Collection (miBC) provides host-specific insight into cultured diversity and functional potential of the gut microbiota.</title>
        <authorList>
            <person name="Lagkouvardos I."/>
            <person name="Pukall R."/>
            <person name="Abt B."/>
            <person name="Foesel B.U."/>
            <person name="Meier-Kolthoff J.P."/>
            <person name="Kumar N."/>
            <person name="Bresciani A."/>
            <person name="Martinez I."/>
            <person name="Just S."/>
            <person name="Ziegler C."/>
            <person name="Brugiroux S."/>
            <person name="Garzetti D."/>
            <person name="Wenning M."/>
            <person name="Bui T.P."/>
            <person name="Wang J."/>
            <person name="Hugenholtz F."/>
            <person name="Plugge C.M."/>
            <person name="Peterson D.A."/>
            <person name="Hornef M.W."/>
            <person name="Baines J.F."/>
            <person name="Smidt H."/>
            <person name="Walter J."/>
            <person name="Kristiansen K."/>
            <person name="Nielsen H.B."/>
            <person name="Haller D."/>
            <person name="Overmann J."/>
            <person name="Stecher B."/>
            <person name="Clavel T."/>
        </authorList>
    </citation>
    <scope>NUCLEOTIDE SEQUENCE [LARGE SCALE GENOMIC DNA]</scope>
    <source>
        <strain evidence="12 13">DSM 28560</strain>
    </source>
</reference>
<dbReference type="GO" id="GO:0000976">
    <property type="term" value="F:transcription cis-regulatory region binding"/>
    <property type="evidence" value="ECO:0007669"/>
    <property type="project" value="TreeGrafter"/>
</dbReference>
<protein>
    <recommendedName>
        <fullName evidence="1">Stage 0 sporulation protein A homolog</fullName>
    </recommendedName>
</protein>
<dbReference type="InterPro" id="IPR036388">
    <property type="entry name" value="WH-like_DNA-bd_sf"/>
</dbReference>
<feature type="domain" description="OmpR/PhoB-type" evidence="11">
    <location>
        <begin position="122"/>
        <end position="222"/>
    </location>
</feature>
<evidence type="ECO:0000256" key="6">
    <source>
        <dbReference type="ARBA" id="ARBA00023163"/>
    </source>
</evidence>
<evidence type="ECO:0000256" key="9">
    <source>
        <dbReference type="PROSITE-ProRule" id="PRU01091"/>
    </source>
</evidence>
<evidence type="ECO:0000256" key="7">
    <source>
        <dbReference type="ARBA" id="ARBA00024867"/>
    </source>
</evidence>
<dbReference type="PANTHER" id="PTHR48111">
    <property type="entry name" value="REGULATOR OF RPOS"/>
    <property type="match status" value="1"/>
</dbReference>
<feature type="modified residue" description="4-aspartylphosphate" evidence="8">
    <location>
        <position position="52"/>
    </location>
</feature>
<evidence type="ECO:0000256" key="4">
    <source>
        <dbReference type="ARBA" id="ARBA00023015"/>
    </source>
</evidence>
<dbReference type="InterPro" id="IPR001789">
    <property type="entry name" value="Sig_transdc_resp-reg_receiver"/>
</dbReference>
<dbReference type="SUPFAM" id="SSF52172">
    <property type="entry name" value="CheY-like"/>
    <property type="match status" value="1"/>
</dbReference>
<evidence type="ECO:0000313" key="13">
    <source>
        <dbReference type="Proteomes" id="UP000295710"/>
    </source>
</evidence>
<feature type="DNA-binding region" description="OmpR/PhoB-type" evidence="9">
    <location>
        <begin position="122"/>
        <end position="222"/>
    </location>
</feature>
<evidence type="ECO:0000259" key="11">
    <source>
        <dbReference type="PROSITE" id="PS51755"/>
    </source>
</evidence>
<gene>
    <name evidence="12" type="ORF">E1963_18485</name>
</gene>
<evidence type="ECO:0000256" key="3">
    <source>
        <dbReference type="ARBA" id="ARBA00023012"/>
    </source>
</evidence>
<dbReference type="SMART" id="SM00448">
    <property type="entry name" value="REC"/>
    <property type="match status" value="1"/>
</dbReference>
<comment type="function">
    <text evidence="7">May play the central regulatory role in sporulation. It may be an element of the effector pathway responsible for the activation of sporulation genes in response to nutritional stress. Spo0A may act in concert with spo0H (a sigma factor) to control the expression of some genes that are critical to the sporulation process.</text>
</comment>
<keyword evidence="6" id="KW-0804">Transcription</keyword>
<dbReference type="Gene3D" id="1.10.10.10">
    <property type="entry name" value="Winged helix-like DNA-binding domain superfamily/Winged helix DNA-binding domain"/>
    <property type="match status" value="1"/>
</dbReference>
<evidence type="ECO:0000259" key="10">
    <source>
        <dbReference type="PROSITE" id="PS50110"/>
    </source>
</evidence>
<dbReference type="RefSeq" id="WP_132281337.1">
    <property type="nucleotide sequence ID" value="NZ_JAOBST010000061.1"/>
</dbReference>
<keyword evidence="13" id="KW-1185">Reference proteome</keyword>
<dbReference type="Gene3D" id="6.10.250.690">
    <property type="match status" value="1"/>
</dbReference>
<keyword evidence="3" id="KW-0902">Two-component regulatory system</keyword>
<evidence type="ECO:0000313" key="12">
    <source>
        <dbReference type="EMBL" id="TDA20174.1"/>
    </source>
</evidence>
<evidence type="ECO:0000256" key="5">
    <source>
        <dbReference type="ARBA" id="ARBA00023125"/>
    </source>
</evidence>
<dbReference type="CDD" id="cd17574">
    <property type="entry name" value="REC_OmpR"/>
    <property type="match status" value="1"/>
</dbReference>
<dbReference type="GO" id="GO:0000156">
    <property type="term" value="F:phosphorelay response regulator activity"/>
    <property type="evidence" value="ECO:0007669"/>
    <property type="project" value="TreeGrafter"/>
</dbReference>
<evidence type="ECO:0000256" key="8">
    <source>
        <dbReference type="PROSITE-ProRule" id="PRU00169"/>
    </source>
</evidence>
<dbReference type="GO" id="GO:0032993">
    <property type="term" value="C:protein-DNA complex"/>
    <property type="evidence" value="ECO:0007669"/>
    <property type="project" value="TreeGrafter"/>
</dbReference>
<dbReference type="InterPro" id="IPR011006">
    <property type="entry name" value="CheY-like_superfamily"/>
</dbReference>
<keyword evidence="4" id="KW-0805">Transcription regulation</keyword>
<dbReference type="Pfam" id="PF00072">
    <property type="entry name" value="Response_reg"/>
    <property type="match status" value="1"/>
</dbReference>
<dbReference type="CDD" id="cd00383">
    <property type="entry name" value="trans_reg_C"/>
    <property type="match status" value="1"/>
</dbReference>
<comment type="caution">
    <text evidence="12">The sequence shown here is derived from an EMBL/GenBank/DDBJ whole genome shotgun (WGS) entry which is preliminary data.</text>
</comment>
<name>A0A4R4F8W6_9FIRM</name>
<dbReference type="InterPro" id="IPR001867">
    <property type="entry name" value="OmpR/PhoB-type_DNA-bd"/>
</dbReference>
<dbReference type="PROSITE" id="PS51755">
    <property type="entry name" value="OMPR_PHOB"/>
    <property type="match status" value="1"/>
</dbReference>
<accession>A0A4R4F8W6</accession>
<dbReference type="Proteomes" id="UP000295710">
    <property type="component" value="Unassembled WGS sequence"/>
</dbReference>
<feature type="domain" description="Response regulatory" evidence="10">
    <location>
        <begin position="3"/>
        <end position="116"/>
    </location>
</feature>
<dbReference type="Gene3D" id="3.40.50.2300">
    <property type="match status" value="1"/>
</dbReference>
<dbReference type="InterPro" id="IPR039420">
    <property type="entry name" value="WalR-like"/>
</dbReference>
<dbReference type="PROSITE" id="PS50110">
    <property type="entry name" value="RESPONSE_REGULATORY"/>
    <property type="match status" value="1"/>
</dbReference>
<organism evidence="12 13">
    <name type="scientific">Extibacter muris</name>
    <dbReference type="NCBI Taxonomy" id="1796622"/>
    <lineage>
        <taxon>Bacteria</taxon>
        <taxon>Bacillati</taxon>
        <taxon>Bacillota</taxon>
        <taxon>Clostridia</taxon>
        <taxon>Lachnospirales</taxon>
        <taxon>Lachnospiraceae</taxon>
        <taxon>Extibacter</taxon>
    </lineage>
</organism>
<sequence>MQKIMIVEDDVELNQSISYSLERDGYDTISAHSLEEAKSLFLQECADLVLLDVNLPDGEGFGLCGWMKGQRKVPVIFLTARDLEEDALKGYETGADDYVTKPFSMKILLKKISVILQRTDAQSRNRYDDGFLKIDFDMAKAEAGGKECMITPTEFRMLRLFSDNAGRLLTYAVLLDQLWDCGGQFVDKHTLAVNVNRLRRKIEDDSHKYISNVYGMGYQWLK</sequence>
<evidence type="ECO:0000256" key="1">
    <source>
        <dbReference type="ARBA" id="ARBA00018672"/>
    </source>
</evidence>
<keyword evidence="5 9" id="KW-0238">DNA-binding</keyword>
<dbReference type="AlphaFoldDB" id="A0A4R4F8W6"/>
<dbReference type="GO" id="GO:0005829">
    <property type="term" value="C:cytosol"/>
    <property type="evidence" value="ECO:0007669"/>
    <property type="project" value="TreeGrafter"/>
</dbReference>
<dbReference type="EMBL" id="SMMX01000029">
    <property type="protein sequence ID" value="TDA20174.1"/>
    <property type="molecule type" value="Genomic_DNA"/>
</dbReference>